<dbReference type="RefSeq" id="WP_062723521.1">
    <property type="nucleotide sequence ID" value="NZ_KQ948938.1"/>
</dbReference>
<comment type="caution">
    <text evidence="1">The sequence shown here is derived from an EMBL/GenBank/DDBJ whole genome shotgun (WGS) entry which is preliminary data.</text>
</comment>
<accession>A0A101TMY7</accession>
<organism evidence="1 2">
    <name type="scientific">Streptomyces caeruleatus</name>
    <dbReference type="NCBI Taxonomy" id="661399"/>
    <lineage>
        <taxon>Bacteria</taxon>
        <taxon>Bacillati</taxon>
        <taxon>Actinomycetota</taxon>
        <taxon>Actinomycetes</taxon>
        <taxon>Kitasatosporales</taxon>
        <taxon>Streptomycetaceae</taxon>
        <taxon>Streptomyces</taxon>
    </lineage>
</organism>
<dbReference type="Proteomes" id="UP000053429">
    <property type="component" value="Unassembled WGS sequence"/>
</dbReference>
<gene>
    <name evidence="1" type="ORF">AQJ67_35470</name>
</gene>
<evidence type="ECO:0000313" key="1">
    <source>
        <dbReference type="EMBL" id="KUN95307.1"/>
    </source>
</evidence>
<dbReference type="AlphaFoldDB" id="A0A101TMY7"/>
<evidence type="ECO:0000313" key="2">
    <source>
        <dbReference type="Proteomes" id="UP000053429"/>
    </source>
</evidence>
<dbReference type="OrthoDB" id="4083828at2"/>
<proteinExistence type="predicted"/>
<name>A0A101TMY7_9ACTN</name>
<protein>
    <submittedName>
        <fullName evidence="1">Uncharacterized protein</fullName>
    </submittedName>
</protein>
<dbReference type="EMBL" id="LMWY01000049">
    <property type="protein sequence ID" value="KUN95307.1"/>
    <property type="molecule type" value="Genomic_DNA"/>
</dbReference>
<keyword evidence="2" id="KW-1185">Reference proteome</keyword>
<sequence length="353" mass="39099">MPHGYAGRNARQLHHYTGLTHAQARQFLASEPVSRPRIAEAAGAQHLLEALVFEHLRGDVDYFAHPIGIGSVIPRHDSIVLSLDASSTRHGYPLVAHALEGLLPAELPEAEQTDADVRVLGVPGVRITRASGEGLHLSLAGTKASVILTCDGISDWASLVAGRRAMLEADGYRPCWHEAELTEPERAFHQEHAEMSQAVAEASWLPSGLLRRAGLFHEVSNAYCTRYWVTWNDWRVELKHDPGVRPAHDAFVDHLTDPKWGMGLAVDKLHCECDAPWADPRYDRQCTVELSGPAGQPGSLQVRFRAMGTWCDSQDTYRALQRAGADPIWLGRVMPQHHSRYRSDHRTGLPQGN</sequence>
<reference evidence="1 2" key="1">
    <citation type="submission" date="2015-10" db="EMBL/GenBank/DDBJ databases">
        <title>Draft genome sequence of Streptomyces caeruleatus NRRL B-24802, type strain for the species Streptomyces caeruleatus.</title>
        <authorList>
            <person name="Ruckert C."/>
            <person name="Winkler A."/>
            <person name="Kalinowski J."/>
            <person name="Kampfer P."/>
            <person name="Glaeser S."/>
        </authorList>
    </citation>
    <scope>NUCLEOTIDE SEQUENCE [LARGE SCALE GENOMIC DNA]</scope>
    <source>
        <strain evidence="1 2">NRRL B-24802</strain>
    </source>
</reference>